<dbReference type="Proteomes" id="UP000238479">
    <property type="component" value="Chromosome 2"/>
</dbReference>
<dbReference type="EMBL" id="PDCK01000040">
    <property type="protein sequence ID" value="PRQ47116.1"/>
    <property type="molecule type" value="Genomic_DNA"/>
</dbReference>
<sequence length="66" mass="7883">MGNWSFFLMGTLRPSQARRRLVFVEFLLPEMCRTRSIGRLVLLPVPGAWQLWKQNITCKRLDHRRV</sequence>
<dbReference type="Gramene" id="PRQ47116">
    <property type="protein sequence ID" value="PRQ47116"/>
    <property type="gene ID" value="RchiOBHm_Chr2g0096191"/>
</dbReference>
<comment type="caution">
    <text evidence="1">The sequence shown here is derived from an EMBL/GenBank/DDBJ whole genome shotgun (WGS) entry which is preliminary data.</text>
</comment>
<dbReference type="AlphaFoldDB" id="A0A2P6RKZ6"/>
<protein>
    <submittedName>
        <fullName evidence="1">Uncharacterized protein</fullName>
    </submittedName>
</protein>
<evidence type="ECO:0000313" key="2">
    <source>
        <dbReference type="Proteomes" id="UP000238479"/>
    </source>
</evidence>
<gene>
    <name evidence="1" type="ORF">RchiOBHm_Chr2g0096191</name>
</gene>
<keyword evidence="2" id="KW-1185">Reference proteome</keyword>
<organism evidence="1 2">
    <name type="scientific">Rosa chinensis</name>
    <name type="common">China rose</name>
    <dbReference type="NCBI Taxonomy" id="74649"/>
    <lineage>
        <taxon>Eukaryota</taxon>
        <taxon>Viridiplantae</taxon>
        <taxon>Streptophyta</taxon>
        <taxon>Embryophyta</taxon>
        <taxon>Tracheophyta</taxon>
        <taxon>Spermatophyta</taxon>
        <taxon>Magnoliopsida</taxon>
        <taxon>eudicotyledons</taxon>
        <taxon>Gunneridae</taxon>
        <taxon>Pentapetalae</taxon>
        <taxon>rosids</taxon>
        <taxon>fabids</taxon>
        <taxon>Rosales</taxon>
        <taxon>Rosaceae</taxon>
        <taxon>Rosoideae</taxon>
        <taxon>Rosoideae incertae sedis</taxon>
        <taxon>Rosa</taxon>
    </lineage>
</organism>
<evidence type="ECO:0000313" key="1">
    <source>
        <dbReference type="EMBL" id="PRQ47116.1"/>
    </source>
</evidence>
<name>A0A2P6RKZ6_ROSCH</name>
<reference evidence="1 2" key="1">
    <citation type="journal article" date="2018" name="Nat. Genet.">
        <title>The Rosa genome provides new insights in the design of modern roses.</title>
        <authorList>
            <person name="Bendahmane M."/>
        </authorList>
    </citation>
    <scope>NUCLEOTIDE SEQUENCE [LARGE SCALE GENOMIC DNA]</scope>
    <source>
        <strain evidence="2">cv. Old Blush</strain>
    </source>
</reference>
<proteinExistence type="predicted"/>
<accession>A0A2P6RKZ6</accession>